<reference evidence="1 2" key="1">
    <citation type="journal article" date="2018" name="Mol. Biol. Evol.">
        <title>Broad Genomic Sampling Reveals a Smut Pathogenic Ancestry of the Fungal Clade Ustilaginomycotina.</title>
        <authorList>
            <person name="Kijpornyongpan T."/>
            <person name="Mondo S.J."/>
            <person name="Barry K."/>
            <person name="Sandor L."/>
            <person name="Lee J."/>
            <person name="Lipzen A."/>
            <person name="Pangilinan J."/>
            <person name="LaButti K."/>
            <person name="Hainaut M."/>
            <person name="Henrissat B."/>
            <person name="Grigoriev I.V."/>
            <person name="Spatafora J.W."/>
            <person name="Aime M.C."/>
        </authorList>
    </citation>
    <scope>NUCLEOTIDE SEQUENCE [LARGE SCALE GENOMIC DNA]</scope>
    <source>
        <strain evidence="1 2">SA 807</strain>
    </source>
</reference>
<keyword evidence="2" id="KW-1185">Reference proteome</keyword>
<evidence type="ECO:0000313" key="2">
    <source>
        <dbReference type="Proteomes" id="UP000245626"/>
    </source>
</evidence>
<protein>
    <submittedName>
        <fullName evidence="1">WD40 repeat-like protein</fullName>
    </submittedName>
</protein>
<proteinExistence type="predicted"/>
<accession>A0ACD0NWR5</accession>
<sequence>MEAPLVGYQSDSDSQASSSSSPPPPPRRQDDRQVEDHLRDAFQLKALSSSHNQPVDDVDPNQPSPKRRKATGQPKSSSASASIGLTDPSASSQPQTVASPSTSLTVSAAPDVISNDASSNALLARPSDTQMLVNIPYKDMTAPILGPQNPFSKSKLGGNQNTLSGHVEGAAISDFDFRNQQRTFEAHGYARNPSLLGSGSSSGSRPPRAWVGDIRAMRASGGITSVEIRGGDSKVRATAKDLKKKRKGQNGDASIVEGEGAYVGPWGGWEGENVHVADGVGPTEEEIKAAEEKSTNRKKEKEAMEEKRQREEAQGTEKSIFHGKSMYDYQGRTYMHIPTDVDTNLHGEPGSEDSFLPKSCIHTWTGHTKGISAVRLFPKSGHLLLSASMDTKIKLWDVYHEGNCLRTFMGHSKAVKDITFSNDGRRFLSAGYDRQMKLWDTETGACLKAFSNGMSDKKIIQYDMNTNEIIQEYDQHLGPVNTITFVDENRRFVTTSDDKTMRAWDYDIPVVIKYIADPLMHSMPAVSVHPNSESVGTHSPPEIKCSPFSSIPPPPHTEKWLACQSLDNQIVVYSSDSFRQNRKKIFKGHQVAGFACQVGFSPDGRFLSSGDGEGNLVFWDWKSARLLKRIRAHKEVVISHEWLPHESSKLVTGSWDGLIKLWD</sequence>
<dbReference type="EMBL" id="KZ819953">
    <property type="protein sequence ID" value="PWN50246.1"/>
    <property type="molecule type" value="Genomic_DNA"/>
</dbReference>
<organism evidence="1 2">
    <name type="scientific">Violaceomyces palustris</name>
    <dbReference type="NCBI Taxonomy" id="1673888"/>
    <lineage>
        <taxon>Eukaryota</taxon>
        <taxon>Fungi</taxon>
        <taxon>Dikarya</taxon>
        <taxon>Basidiomycota</taxon>
        <taxon>Ustilaginomycotina</taxon>
        <taxon>Ustilaginomycetes</taxon>
        <taxon>Violaceomycetales</taxon>
        <taxon>Violaceomycetaceae</taxon>
        <taxon>Violaceomyces</taxon>
    </lineage>
</organism>
<gene>
    <name evidence="1" type="ORF">IE53DRAFT_105114</name>
</gene>
<evidence type="ECO:0000313" key="1">
    <source>
        <dbReference type="EMBL" id="PWN50246.1"/>
    </source>
</evidence>
<name>A0ACD0NWR5_9BASI</name>
<dbReference type="Proteomes" id="UP000245626">
    <property type="component" value="Unassembled WGS sequence"/>
</dbReference>